<dbReference type="RefSeq" id="WP_145851858.1">
    <property type="nucleotide sequence ID" value="NZ_RPFW01000001.1"/>
</dbReference>
<keyword evidence="3" id="KW-1185">Reference proteome</keyword>
<sequence>MISDLHGVTGRDIMDHLIASERSPRALAQLARARARRKIPQLEQALEGAEFFTPELAALLQAMLERIDSINAEIGKLSLVIERLLAPHEFSSSKWSRCPAGAGAPPRTPSRRPAPT</sequence>
<feature type="compositionally biased region" description="Pro residues" evidence="1">
    <location>
        <begin position="106"/>
        <end position="116"/>
    </location>
</feature>
<proteinExistence type="predicted"/>
<dbReference type="Proteomes" id="UP000460272">
    <property type="component" value="Unassembled WGS sequence"/>
</dbReference>
<gene>
    <name evidence="2" type="ORF">EAS64_07250</name>
</gene>
<feature type="region of interest" description="Disordered" evidence="1">
    <location>
        <begin position="90"/>
        <end position="116"/>
    </location>
</feature>
<evidence type="ECO:0000313" key="3">
    <source>
        <dbReference type="Proteomes" id="UP000460272"/>
    </source>
</evidence>
<dbReference type="EMBL" id="RPFW01000001">
    <property type="protein sequence ID" value="TVZ07103.1"/>
    <property type="molecule type" value="Genomic_DNA"/>
</dbReference>
<reference evidence="2 3" key="1">
    <citation type="submission" date="2018-11" db="EMBL/GenBank/DDBJ databases">
        <title>Trebonia kvetii gen.nov., sp.nov., a novel acidophilic actinobacterium, and proposal of the new actinobacterial family Treboniaceae fam. nov.</title>
        <authorList>
            <person name="Rapoport D."/>
            <person name="Sagova-Mareckova M."/>
            <person name="Sedlacek I."/>
            <person name="Provaznik J."/>
            <person name="Kralova S."/>
            <person name="Pavlinic D."/>
            <person name="Benes V."/>
            <person name="Kopecky J."/>
        </authorList>
    </citation>
    <scope>NUCLEOTIDE SEQUENCE [LARGE SCALE GENOMIC DNA]</scope>
    <source>
        <strain evidence="2 3">15Tr583</strain>
    </source>
</reference>
<evidence type="ECO:0000313" key="2">
    <source>
        <dbReference type="EMBL" id="TVZ07103.1"/>
    </source>
</evidence>
<comment type="caution">
    <text evidence="2">The sequence shown here is derived from an EMBL/GenBank/DDBJ whole genome shotgun (WGS) entry which is preliminary data.</text>
</comment>
<feature type="compositionally biased region" description="Low complexity" evidence="1">
    <location>
        <begin position="96"/>
        <end position="105"/>
    </location>
</feature>
<protein>
    <submittedName>
        <fullName evidence="2">Uncharacterized protein</fullName>
    </submittedName>
</protein>
<accession>A0A6P2CBX7</accession>
<organism evidence="2 3">
    <name type="scientific">Trebonia kvetii</name>
    <dbReference type="NCBI Taxonomy" id="2480626"/>
    <lineage>
        <taxon>Bacteria</taxon>
        <taxon>Bacillati</taxon>
        <taxon>Actinomycetota</taxon>
        <taxon>Actinomycetes</taxon>
        <taxon>Streptosporangiales</taxon>
        <taxon>Treboniaceae</taxon>
        <taxon>Trebonia</taxon>
    </lineage>
</organism>
<evidence type="ECO:0000256" key="1">
    <source>
        <dbReference type="SAM" id="MobiDB-lite"/>
    </source>
</evidence>
<dbReference type="AlphaFoldDB" id="A0A6P2CBX7"/>
<dbReference type="OrthoDB" id="9815354at2"/>
<name>A0A6P2CBX7_9ACTN</name>